<dbReference type="RefSeq" id="WP_219202990.1">
    <property type="nucleotide sequence ID" value="NZ_JAHWQX010000004.1"/>
</dbReference>
<dbReference type="Proteomes" id="UP001430804">
    <property type="component" value="Unassembled WGS sequence"/>
</dbReference>
<dbReference type="Pfam" id="PF09550">
    <property type="entry name" value="Phage_TAC_6"/>
    <property type="match status" value="1"/>
</dbReference>
<evidence type="ECO:0000313" key="2">
    <source>
        <dbReference type="Proteomes" id="UP001430804"/>
    </source>
</evidence>
<accession>A0ABS6WRW4</accession>
<comment type="caution">
    <text evidence="1">The sequence shown here is derived from an EMBL/GenBank/DDBJ whole genome shotgun (WGS) entry which is preliminary data.</text>
</comment>
<keyword evidence="2" id="KW-1185">Reference proteome</keyword>
<dbReference type="InterPro" id="IPR019056">
    <property type="entry name" value="Phage_TAC_6"/>
</dbReference>
<name>A0ABS6WRW4_9HYPH</name>
<sequence>MMPGNSHANTLPWRAMIAFGLGRLRLAPKEFWALSYPEFLALTGSISVAKAAPLSRVDLEKLLQTYPDGDPDGR</sequence>
<protein>
    <submittedName>
        <fullName evidence="1">Phage tail assembly chaperone</fullName>
    </submittedName>
</protein>
<gene>
    <name evidence="1" type="ORF">KY465_15385</name>
</gene>
<dbReference type="EMBL" id="JAHWQX010000004">
    <property type="protein sequence ID" value="MBW3098666.1"/>
    <property type="molecule type" value="Genomic_DNA"/>
</dbReference>
<evidence type="ECO:0000313" key="1">
    <source>
        <dbReference type="EMBL" id="MBW3098666.1"/>
    </source>
</evidence>
<organism evidence="1 2">
    <name type="scientific">Pseudohoeflea coraliihabitans</name>
    <dbReference type="NCBI Taxonomy" id="2860393"/>
    <lineage>
        <taxon>Bacteria</taxon>
        <taxon>Pseudomonadati</taxon>
        <taxon>Pseudomonadota</taxon>
        <taxon>Alphaproteobacteria</taxon>
        <taxon>Hyphomicrobiales</taxon>
        <taxon>Rhizobiaceae</taxon>
        <taxon>Pseudohoeflea</taxon>
    </lineage>
</organism>
<proteinExistence type="predicted"/>
<reference evidence="1" key="1">
    <citation type="submission" date="2021-07" db="EMBL/GenBank/DDBJ databases">
        <title>Pseudohoeflea marina sp. nov. a polyhydroxyalcanoate-producing bacterium.</title>
        <authorList>
            <person name="Zheng W."/>
            <person name="Yu S."/>
            <person name="Huang Y."/>
        </authorList>
    </citation>
    <scope>NUCLEOTIDE SEQUENCE</scope>
    <source>
        <strain evidence="1">DP4N28-3</strain>
    </source>
</reference>